<keyword evidence="3" id="KW-1185">Reference proteome</keyword>
<feature type="compositionally biased region" description="Basic and acidic residues" evidence="1">
    <location>
        <begin position="47"/>
        <end position="57"/>
    </location>
</feature>
<dbReference type="Proteomes" id="UP000002630">
    <property type="component" value="Linkage Group LG09"/>
</dbReference>
<dbReference type="AlphaFoldDB" id="D7G377"/>
<evidence type="ECO:0000313" key="3">
    <source>
        <dbReference type="Proteomes" id="UP000002630"/>
    </source>
</evidence>
<feature type="region of interest" description="Disordered" evidence="1">
    <location>
        <begin position="80"/>
        <end position="103"/>
    </location>
</feature>
<organism evidence="2 3">
    <name type="scientific">Ectocarpus siliculosus</name>
    <name type="common">Brown alga</name>
    <name type="synonym">Conferva siliculosa</name>
    <dbReference type="NCBI Taxonomy" id="2880"/>
    <lineage>
        <taxon>Eukaryota</taxon>
        <taxon>Sar</taxon>
        <taxon>Stramenopiles</taxon>
        <taxon>Ochrophyta</taxon>
        <taxon>PX clade</taxon>
        <taxon>Phaeophyceae</taxon>
        <taxon>Ectocarpales</taxon>
        <taxon>Ectocarpaceae</taxon>
        <taxon>Ectocarpus</taxon>
    </lineage>
</organism>
<dbReference type="InParanoid" id="D7G377"/>
<evidence type="ECO:0000313" key="2">
    <source>
        <dbReference type="EMBL" id="CBJ26924.1"/>
    </source>
</evidence>
<dbReference type="EMBL" id="FN648708">
    <property type="protein sequence ID" value="CBJ26924.1"/>
    <property type="molecule type" value="Genomic_DNA"/>
</dbReference>
<proteinExistence type="predicted"/>
<name>D7G377_ECTSI</name>
<gene>
    <name evidence="2" type="ORF">Esi_0050_0072</name>
</gene>
<reference evidence="2 3" key="1">
    <citation type="journal article" date="2010" name="Nature">
        <title>The Ectocarpus genome and the independent evolution of multicellularity in brown algae.</title>
        <authorList>
            <person name="Cock J.M."/>
            <person name="Sterck L."/>
            <person name="Rouze P."/>
            <person name="Scornet D."/>
            <person name="Allen A.E."/>
            <person name="Amoutzias G."/>
            <person name="Anthouard V."/>
            <person name="Artiguenave F."/>
            <person name="Aury J.M."/>
            <person name="Badger J.H."/>
            <person name="Beszteri B."/>
            <person name="Billiau K."/>
            <person name="Bonnet E."/>
            <person name="Bothwell J.H."/>
            <person name="Bowler C."/>
            <person name="Boyen C."/>
            <person name="Brownlee C."/>
            <person name="Carrano C.J."/>
            <person name="Charrier B."/>
            <person name="Cho G.Y."/>
            <person name="Coelho S.M."/>
            <person name="Collen J."/>
            <person name="Corre E."/>
            <person name="Da Silva C."/>
            <person name="Delage L."/>
            <person name="Delaroque N."/>
            <person name="Dittami S.M."/>
            <person name="Doulbeau S."/>
            <person name="Elias M."/>
            <person name="Farnham G."/>
            <person name="Gachon C.M."/>
            <person name="Gschloessl B."/>
            <person name="Heesch S."/>
            <person name="Jabbari K."/>
            <person name="Jubin C."/>
            <person name="Kawai H."/>
            <person name="Kimura K."/>
            <person name="Kloareg B."/>
            <person name="Kupper F.C."/>
            <person name="Lang D."/>
            <person name="Le Bail A."/>
            <person name="Leblanc C."/>
            <person name="Lerouge P."/>
            <person name="Lohr M."/>
            <person name="Lopez P.J."/>
            <person name="Martens C."/>
            <person name="Maumus F."/>
            <person name="Michel G."/>
            <person name="Miranda-Saavedra D."/>
            <person name="Morales J."/>
            <person name="Moreau H."/>
            <person name="Motomura T."/>
            <person name="Nagasato C."/>
            <person name="Napoli C.A."/>
            <person name="Nelson D.R."/>
            <person name="Nyvall-Collen P."/>
            <person name="Peters A.F."/>
            <person name="Pommier C."/>
            <person name="Potin P."/>
            <person name="Poulain J."/>
            <person name="Quesneville H."/>
            <person name="Read B."/>
            <person name="Rensing S.A."/>
            <person name="Ritter A."/>
            <person name="Rousvoal S."/>
            <person name="Samanta M."/>
            <person name="Samson G."/>
            <person name="Schroeder D.C."/>
            <person name="Segurens B."/>
            <person name="Strittmatter M."/>
            <person name="Tonon T."/>
            <person name="Tregear J.W."/>
            <person name="Valentin K."/>
            <person name="von Dassow P."/>
            <person name="Yamagishi T."/>
            <person name="Van de Peer Y."/>
            <person name="Wincker P."/>
        </authorList>
    </citation>
    <scope>NUCLEOTIDE SEQUENCE [LARGE SCALE GENOMIC DNA]</scope>
    <source>
        <strain evidence="3">Ec32 / CCAP1310/4</strain>
    </source>
</reference>
<feature type="compositionally biased region" description="Low complexity" evidence="1">
    <location>
        <begin position="92"/>
        <end position="103"/>
    </location>
</feature>
<accession>D7G377</accession>
<feature type="compositionally biased region" description="Pro residues" evidence="1">
    <location>
        <begin position="35"/>
        <end position="45"/>
    </location>
</feature>
<protein>
    <submittedName>
        <fullName evidence="2">Uncharacterized protein</fullName>
    </submittedName>
</protein>
<feature type="region of interest" description="Disordered" evidence="1">
    <location>
        <begin position="28"/>
        <end position="58"/>
    </location>
</feature>
<dbReference type="EMBL" id="FN649734">
    <property type="protein sequence ID" value="CBJ26924.1"/>
    <property type="molecule type" value="Genomic_DNA"/>
</dbReference>
<sequence>MSVENARSFASRHRDILSAVSAADVNLACGAGDAPPAPTPSPPSREPSADNADRTDATRGIVDMSAFLDALDNPLLLRNIGIGRDSNDNDQPPSASSSCPSVP</sequence>
<evidence type="ECO:0000256" key="1">
    <source>
        <dbReference type="SAM" id="MobiDB-lite"/>
    </source>
</evidence>